<sequence>MTIIVFFDCRREELISAIHREAGNAHDAVEMVPLSCSLMRAISCKERRRLSTAGSTACFVTEKTLEHADVIYAVYCKRIPVLSLTETNDANIPLYESAPSLGVPAEGSTLQAQLSTIAAFFLHKPSGGRIIVFEGGDGVGKATQAWYMAER</sequence>
<keyword evidence="1" id="KW-0418">Kinase</keyword>
<keyword evidence="1" id="KW-0808">Transferase</keyword>
<gene>
    <name evidence="1" type="ORF">TvY486_0003360</name>
</gene>
<evidence type="ECO:0000313" key="2">
    <source>
        <dbReference type="Proteomes" id="UP000009027"/>
    </source>
</evidence>
<dbReference type="AlphaFoldDB" id="F9WTZ9"/>
<dbReference type="Proteomes" id="UP000009027">
    <property type="component" value="Unassembled WGS sequence"/>
</dbReference>
<dbReference type="VEuPathDB" id="TriTrypDB:TvY486_0003360"/>
<organism evidence="1 2">
    <name type="scientific">Trypanosoma vivax (strain Y486)</name>
    <dbReference type="NCBI Taxonomy" id="1055687"/>
    <lineage>
        <taxon>Eukaryota</taxon>
        <taxon>Discoba</taxon>
        <taxon>Euglenozoa</taxon>
        <taxon>Kinetoplastea</taxon>
        <taxon>Metakinetoplastina</taxon>
        <taxon>Trypanosomatida</taxon>
        <taxon>Trypanosomatidae</taxon>
        <taxon>Trypanosoma</taxon>
        <taxon>Duttonella</taxon>
    </lineage>
</organism>
<proteinExistence type="predicted"/>
<dbReference type="GO" id="GO:0016301">
    <property type="term" value="F:kinase activity"/>
    <property type="evidence" value="ECO:0007669"/>
    <property type="project" value="UniProtKB-KW"/>
</dbReference>
<dbReference type="EMBL" id="CAEX01006869">
    <property type="protein sequence ID" value="CCD21045.1"/>
    <property type="molecule type" value="Genomic_DNA"/>
</dbReference>
<reference evidence="1 2" key="1">
    <citation type="journal article" date="2012" name="Proc. Natl. Acad. Sci. U.S.A.">
        <title>Antigenic diversity is generated by distinct evolutionary mechanisms in African trypanosome species.</title>
        <authorList>
            <person name="Jackson A.P."/>
            <person name="Berry A."/>
            <person name="Aslett M."/>
            <person name="Allison H.C."/>
            <person name="Burton P."/>
            <person name="Vavrova-Anderson J."/>
            <person name="Brown R."/>
            <person name="Browne H."/>
            <person name="Corton N."/>
            <person name="Hauser H."/>
            <person name="Gamble J."/>
            <person name="Gilderthorp R."/>
            <person name="Marcello L."/>
            <person name="McQuillan J."/>
            <person name="Otto T.D."/>
            <person name="Quail M.A."/>
            <person name="Sanders M.J."/>
            <person name="van Tonder A."/>
            <person name="Ginger M.L."/>
            <person name="Field M.C."/>
            <person name="Barry J.D."/>
            <person name="Hertz-Fowler C."/>
            <person name="Berriman M."/>
        </authorList>
    </citation>
    <scope>NUCLEOTIDE SEQUENCE</scope>
    <source>
        <strain evidence="1 2">Y486</strain>
    </source>
</reference>
<keyword evidence="2" id="KW-1185">Reference proteome</keyword>
<protein>
    <submittedName>
        <fullName evidence="1">Thymidylate kinase, putative</fullName>
    </submittedName>
</protein>
<evidence type="ECO:0000313" key="1">
    <source>
        <dbReference type="EMBL" id="CCD21045.1"/>
    </source>
</evidence>
<name>F9WTZ9_TRYVY</name>
<accession>F9WTZ9</accession>